<feature type="coiled-coil region" evidence="1">
    <location>
        <begin position="183"/>
        <end position="210"/>
    </location>
</feature>
<accession>A0A7Y8KMR7</accession>
<dbReference type="AlphaFoldDB" id="A0A7Y8KMR7"/>
<protein>
    <submittedName>
        <fullName evidence="3">Uncharacterized protein</fullName>
    </submittedName>
</protein>
<dbReference type="RefSeq" id="WP_177023634.1">
    <property type="nucleotide sequence ID" value="NZ_JACAQV010000005.1"/>
</dbReference>
<feature type="region of interest" description="Disordered" evidence="2">
    <location>
        <begin position="1"/>
        <end position="50"/>
    </location>
</feature>
<dbReference type="EMBL" id="JACAQV010000005">
    <property type="protein sequence ID" value="NWF06712.1"/>
    <property type="molecule type" value="Genomic_DNA"/>
</dbReference>
<organism evidence="3 4">
    <name type="scientific">Pseudomonas salomonii</name>
    <dbReference type="NCBI Taxonomy" id="191391"/>
    <lineage>
        <taxon>Bacteria</taxon>
        <taxon>Pseudomonadati</taxon>
        <taxon>Pseudomonadota</taxon>
        <taxon>Gammaproteobacteria</taxon>
        <taxon>Pseudomonadales</taxon>
        <taxon>Pseudomonadaceae</taxon>
        <taxon>Pseudomonas</taxon>
    </lineage>
</organism>
<evidence type="ECO:0000313" key="3">
    <source>
        <dbReference type="EMBL" id="NWF06712.1"/>
    </source>
</evidence>
<feature type="compositionally biased region" description="Low complexity" evidence="2">
    <location>
        <begin position="13"/>
        <end position="22"/>
    </location>
</feature>
<evidence type="ECO:0000256" key="1">
    <source>
        <dbReference type="SAM" id="Coils"/>
    </source>
</evidence>
<name>A0A7Y8KMR7_9PSED</name>
<keyword evidence="1" id="KW-0175">Coiled coil</keyword>
<sequence length="387" mass="43465">MSEPTPITRPKNNKGSTSNKSNKAPEKPAKITTASTSRSVESASEHSNGNTAADAALQEAMTSEDLGRRQVIKNIIVSHFLSGTPKKLKLVEVANRAGITRQALDRYYSDLKPYIAGKKDVTDLVDGTQAKARVETQATINAVDAKWKTKLEQAQIDQDKEVSKAIHNHVTTLMNGDIAIFESNQLRKSLEKQTLHAAELKKKVDLLELKLATSYASVAPIGAASKQDKVVYDVDIEQLCVHYQRTRSLDQFEDAKEMELRVIRDKFARFATMPNVHVVLFADRYICRFNQFASNYSAVDETSLIIRLPLFTRVEISNFLKHIPPAFKKSLYVPYLPLEVERKAQRVFNFKQNPLPPEEITAADGADTPKMEWGFDQIVTFKIRQGD</sequence>
<evidence type="ECO:0000256" key="2">
    <source>
        <dbReference type="SAM" id="MobiDB-lite"/>
    </source>
</evidence>
<comment type="caution">
    <text evidence="3">The sequence shown here is derived from an EMBL/GenBank/DDBJ whole genome shotgun (WGS) entry which is preliminary data.</text>
</comment>
<dbReference type="Proteomes" id="UP000561369">
    <property type="component" value="Unassembled WGS sequence"/>
</dbReference>
<reference evidence="3 4" key="1">
    <citation type="submission" date="2020-04" db="EMBL/GenBank/DDBJ databases">
        <title>Molecular characterization of pseudomonads from Agaricus bisporus reveal novel blotch 2 pathogens in Western Europe.</title>
        <authorList>
            <person name="Taparia T."/>
            <person name="Krijger M."/>
            <person name="Haynes E."/>
            <person name="Elpinstone J.G."/>
            <person name="Noble R."/>
            <person name="Van Der Wolf J."/>
        </authorList>
    </citation>
    <scope>NUCLEOTIDE SEQUENCE [LARGE SCALE GENOMIC DNA]</scope>
    <source>
        <strain evidence="3 4">IPO3765</strain>
    </source>
</reference>
<gene>
    <name evidence="3" type="ORF">HX810_03365</name>
</gene>
<evidence type="ECO:0000313" key="4">
    <source>
        <dbReference type="Proteomes" id="UP000561369"/>
    </source>
</evidence>
<feature type="compositionally biased region" description="Polar residues" evidence="2">
    <location>
        <begin position="32"/>
        <end position="50"/>
    </location>
</feature>
<proteinExistence type="predicted"/>